<reference evidence="1 2" key="1">
    <citation type="submission" date="2019-09" db="EMBL/GenBank/DDBJ databases">
        <authorList>
            <person name="Chandra G."/>
            <person name="Truman W A."/>
        </authorList>
    </citation>
    <scope>NUCLEOTIDE SEQUENCE [LARGE SCALE GENOMIC DNA]</scope>
    <source>
        <strain evidence="1">PS870</strain>
    </source>
</reference>
<proteinExistence type="predicted"/>
<name>A0A5E7LHZ8_PSEFL</name>
<gene>
    <name evidence="1" type="ORF">PS870_03333</name>
</gene>
<evidence type="ECO:0000313" key="2">
    <source>
        <dbReference type="Proteomes" id="UP000349468"/>
    </source>
</evidence>
<accession>A0A5E7LHZ8</accession>
<organism evidence="1 2">
    <name type="scientific">Pseudomonas fluorescens</name>
    <dbReference type="NCBI Taxonomy" id="294"/>
    <lineage>
        <taxon>Bacteria</taxon>
        <taxon>Pseudomonadati</taxon>
        <taxon>Pseudomonadota</taxon>
        <taxon>Gammaproteobacteria</taxon>
        <taxon>Pseudomonadales</taxon>
        <taxon>Pseudomonadaceae</taxon>
        <taxon>Pseudomonas</taxon>
    </lineage>
</organism>
<dbReference type="Proteomes" id="UP000349468">
    <property type="component" value="Unassembled WGS sequence"/>
</dbReference>
<sequence>MTVDSNVEDVNDLLENIGCYYYMRKKVPALSENGFDLIREMSRKEKLTISKYMKLLHQEINKTTNAQDIELYNSRLSKLINDGGPSDLQNLYP</sequence>
<dbReference type="EMBL" id="CABVIK010000010">
    <property type="protein sequence ID" value="VVP11505.1"/>
    <property type="molecule type" value="Genomic_DNA"/>
</dbReference>
<evidence type="ECO:0000313" key="1">
    <source>
        <dbReference type="EMBL" id="VVP11505.1"/>
    </source>
</evidence>
<protein>
    <submittedName>
        <fullName evidence="1">Uncharacterized protein</fullName>
    </submittedName>
</protein>
<dbReference type="AlphaFoldDB" id="A0A5E7LHZ8"/>